<dbReference type="OrthoDB" id="6286924at2"/>
<feature type="transmembrane region" description="Helical" evidence="1">
    <location>
        <begin position="138"/>
        <end position="155"/>
    </location>
</feature>
<keyword evidence="1" id="KW-0812">Transmembrane</keyword>
<keyword evidence="3" id="KW-0418">Kinase</keyword>
<dbReference type="PANTHER" id="PTHR34220">
    <property type="entry name" value="SENSOR HISTIDINE KINASE YPDA"/>
    <property type="match status" value="1"/>
</dbReference>
<evidence type="ECO:0000256" key="1">
    <source>
        <dbReference type="SAM" id="Phobius"/>
    </source>
</evidence>
<accession>A0A1I1LQT4</accession>
<dbReference type="Proteomes" id="UP000198862">
    <property type="component" value="Unassembled WGS sequence"/>
</dbReference>
<dbReference type="EMBL" id="FOLO01000017">
    <property type="protein sequence ID" value="SFC75441.1"/>
    <property type="molecule type" value="Genomic_DNA"/>
</dbReference>
<feature type="domain" description="Signal transduction histidine kinase internal region" evidence="2">
    <location>
        <begin position="172"/>
        <end position="243"/>
    </location>
</feature>
<keyword evidence="1" id="KW-0472">Membrane</keyword>
<reference evidence="3 4" key="1">
    <citation type="submission" date="2016-10" db="EMBL/GenBank/DDBJ databases">
        <authorList>
            <person name="de Groot N.N."/>
        </authorList>
    </citation>
    <scope>NUCLEOTIDE SEQUENCE [LARGE SCALE GENOMIC DNA]</scope>
    <source>
        <strain evidence="3 4">DSM 6059</strain>
    </source>
</reference>
<name>A0A1I1LQT4_9GAMM</name>
<dbReference type="PANTHER" id="PTHR34220:SF7">
    <property type="entry name" value="SENSOR HISTIDINE KINASE YPDA"/>
    <property type="match status" value="1"/>
</dbReference>
<dbReference type="InterPro" id="IPR010559">
    <property type="entry name" value="Sig_transdc_His_kin_internal"/>
</dbReference>
<keyword evidence="4" id="KW-1185">Reference proteome</keyword>
<organism evidence="3 4">
    <name type="scientific">Pseudoalteromonas denitrificans DSM 6059</name>
    <dbReference type="NCBI Taxonomy" id="1123010"/>
    <lineage>
        <taxon>Bacteria</taxon>
        <taxon>Pseudomonadati</taxon>
        <taxon>Pseudomonadota</taxon>
        <taxon>Gammaproteobacteria</taxon>
        <taxon>Alteromonadales</taxon>
        <taxon>Pseudoalteromonadaceae</taxon>
        <taxon>Pseudoalteromonas</taxon>
    </lineage>
</organism>
<keyword evidence="3" id="KW-0808">Transferase</keyword>
<dbReference type="AlphaFoldDB" id="A0A1I1LQT4"/>
<dbReference type="GO" id="GO:0000155">
    <property type="term" value="F:phosphorelay sensor kinase activity"/>
    <property type="evidence" value="ECO:0007669"/>
    <property type="project" value="InterPro"/>
</dbReference>
<evidence type="ECO:0000313" key="3">
    <source>
        <dbReference type="EMBL" id="SFC75441.1"/>
    </source>
</evidence>
<feature type="transmembrane region" description="Helical" evidence="1">
    <location>
        <begin position="85"/>
        <end position="106"/>
    </location>
</feature>
<evidence type="ECO:0000259" key="2">
    <source>
        <dbReference type="Pfam" id="PF06580"/>
    </source>
</evidence>
<dbReference type="Pfam" id="PF06580">
    <property type="entry name" value="His_kinase"/>
    <property type="match status" value="1"/>
</dbReference>
<dbReference type="STRING" id="1123010.SAMN02745724_02467"/>
<dbReference type="InterPro" id="IPR050640">
    <property type="entry name" value="Bact_2-comp_sensor_kinase"/>
</dbReference>
<sequence length="353" mass="41023">MKFTYITSVGKNYWKYQGLFILFYAISQTFSNLKMLSPIADHAYIISYTGISVFGLFFSCHFIARGIYKYAEQKNNNLFKNILWLIINSFASTAVYLLIDAGYFLFGPTPYSFNDIFELVFFKHTQGMSLSIKLLNVWISYWVAFSTWLIIYSFISSSRFYKKLKEQNDSQELKLLLNQINPEFLYATMDAIKIAIDKDTELAANIVTQASELFRYNLISSKANHANIEQELNSLNNYLNLLKEQKRSPNDIHISLNNQEDIPNLPAMSMIFMLSHILNNAKSQTHALTIQGGIIDKHYQIEMLHTSAKKYQTDISYLKNLRLRLKQMYQNKATLLVKKDRQSHKLILLLPLI</sequence>
<protein>
    <submittedName>
        <fullName evidence="3">Histidine kinase</fullName>
    </submittedName>
</protein>
<dbReference type="RefSeq" id="WP_091984153.1">
    <property type="nucleotide sequence ID" value="NZ_FOLO01000017.1"/>
</dbReference>
<dbReference type="GO" id="GO:0016020">
    <property type="term" value="C:membrane"/>
    <property type="evidence" value="ECO:0007669"/>
    <property type="project" value="InterPro"/>
</dbReference>
<evidence type="ECO:0000313" key="4">
    <source>
        <dbReference type="Proteomes" id="UP000198862"/>
    </source>
</evidence>
<gene>
    <name evidence="3" type="ORF">SAMN02745724_02467</name>
</gene>
<feature type="transmembrane region" description="Helical" evidence="1">
    <location>
        <begin position="43"/>
        <end position="64"/>
    </location>
</feature>
<feature type="transmembrane region" description="Helical" evidence="1">
    <location>
        <begin position="12"/>
        <end position="31"/>
    </location>
</feature>
<proteinExistence type="predicted"/>
<keyword evidence="1" id="KW-1133">Transmembrane helix</keyword>